<dbReference type="FunFam" id="3.30.1360.60:FF:000001">
    <property type="entry name" value="PTS system glucose-specific IIBC component PtsG"/>
    <property type="match status" value="1"/>
</dbReference>
<name>A0ABD6XE46_9LACO</name>
<proteinExistence type="predicted"/>
<dbReference type="AlphaFoldDB" id="A0ABD6XE46"/>
<evidence type="ECO:0000256" key="7">
    <source>
        <dbReference type="ARBA" id="ARBA00022692"/>
    </source>
</evidence>
<dbReference type="GO" id="GO:0016301">
    <property type="term" value="F:kinase activity"/>
    <property type="evidence" value="ECO:0007669"/>
    <property type="project" value="UniProtKB-KW"/>
</dbReference>
<evidence type="ECO:0000256" key="2">
    <source>
        <dbReference type="ARBA" id="ARBA00022448"/>
    </source>
</evidence>
<evidence type="ECO:0000256" key="4">
    <source>
        <dbReference type="ARBA" id="ARBA00022597"/>
    </source>
</evidence>
<dbReference type="CDD" id="cd00212">
    <property type="entry name" value="PTS_IIB_glc"/>
    <property type="match status" value="1"/>
</dbReference>
<comment type="caution">
    <text evidence="13">The sequence shown here is derived from an EMBL/GenBank/DDBJ whole genome shotgun (WGS) entry which is preliminary data.</text>
</comment>
<evidence type="ECO:0000256" key="8">
    <source>
        <dbReference type="ARBA" id="ARBA00022777"/>
    </source>
</evidence>
<gene>
    <name evidence="13" type="ORF">DBP89_09845</name>
</gene>
<keyword evidence="5" id="KW-0808">Transferase</keyword>
<evidence type="ECO:0000313" key="13">
    <source>
        <dbReference type="EMBL" id="PTR94422.1"/>
    </source>
</evidence>
<dbReference type="GO" id="GO:0005886">
    <property type="term" value="C:plasma membrane"/>
    <property type="evidence" value="ECO:0007669"/>
    <property type="project" value="UniProtKB-SubCell"/>
</dbReference>
<keyword evidence="10" id="KW-0472">Membrane</keyword>
<evidence type="ECO:0000256" key="9">
    <source>
        <dbReference type="ARBA" id="ARBA00022989"/>
    </source>
</evidence>
<feature type="active site" description="Phosphocysteine intermediate; for EIIB activity" evidence="11">
    <location>
        <position position="27"/>
    </location>
</feature>
<feature type="domain" description="PTS EIIB type-1" evidence="12">
    <location>
        <begin position="5"/>
        <end position="87"/>
    </location>
</feature>
<dbReference type="PANTHER" id="PTHR30175:SF1">
    <property type="entry name" value="PTS SYSTEM ARBUTIN-, CELLOBIOSE-, AND SALICIN-SPECIFIC EIIBC COMPONENT-RELATED"/>
    <property type="match status" value="1"/>
</dbReference>
<keyword evidence="4" id="KW-0762">Sugar transport</keyword>
<dbReference type="SUPFAM" id="SSF55604">
    <property type="entry name" value="Glucose permease domain IIB"/>
    <property type="match status" value="1"/>
</dbReference>
<dbReference type="PROSITE" id="PS51098">
    <property type="entry name" value="PTS_EIIB_TYPE_1"/>
    <property type="match status" value="1"/>
</dbReference>
<evidence type="ECO:0000259" key="12">
    <source>
        <dbReference type="PROSITE" id="PS51098"/>
    </source>
</evidence>
<evidence type="ECO:0000256" key="3">
    <source>
        <dbReference type="ARBA" id="ARBA00022475"/>
    </source>
</evidence>
<reference evidence="13 14" key="1">
    <citation type="journal article" date="2018" name="Genome Announc.">
        <title>Fifty-Six Draft Genome Sequences of 10 Lactobacillus Species from 22 Commercial Dietary Supplements.</title>
        <authorList>
            <person name="Gangiredla J."/>
            <person name="Barnaba T.J."/>
            <person name="Mammel M.K."/>
            <person name="Lacher D.W."/>
            <person name="Elkins C.A."/>
            <person name="Lampel K.A."/>
            <person name="Whitehouse C.A."/>
            <person name="Tartera C."/>
        </authorList>
    </citation>
    <scope>NUCLEOTIDE SEQUENCE [LARGE SCALE GENOMIC DNA]</scope>
    <source>
        <strain evidence="13 14">DS11_12</strain>
    </source>
</reference>
<keyword evidence="3" id="KW-1003">Cell membrane</keyword>
<evidence type="ECO:0000256" key="11">
    <source>
        <dbReference type="PROSITE-ProRule" id="PRU00421"/>
    </source>
</evidence>
<dbReference type="Gene3D" id="3.30.1360.60">
    <property type="entry name" value="Glucose permease domain IIB"/>
    <property type="match status" value="1"/>
</dbReference>
<accession>A0ABD6XE46</accession>
<keyword evidence="6" id="KW-0598">Phosphotransferase system</keyword>
<dbReference type="GO" id="GO:0009401">
    <property type="term" value="P:phosphoenolpyruvate-dependent sugar phosphotransferase system"/>
    <property type="evidence" value="ECO:0007669"/>
    <property type="project" value="UniProtKB-KW"/>
</dbReference>
<evidence type="ECO:0000256" key="6">
    <source>
        <dbReference type="ARBA" id="ARBA00022683"/>
    </source>
</evidence>
<evidence type="ECO:0000256" key="5">
    <source>
        <dbReference type="ARBA" id="ARBA00022679"/>
    </source>
</evidence>
<dbReference type="Pfam" id="PF00367">
    <property type="entry name" value="PTS_EIIB"/>
    <property type="match status" value="1"/>
</dbReference>
<dbReference type="Proteomes" id="UP000244552">
    <property type="component" value="Unassembled WGS sequence"/>
</dbReference>
<dbReference type="InterPro" id="IPR001996">
    <property type="entry name" value="PTS_IIB_1"/>
</dbReference>
<comment type="subcellular location">
    <subcellularLocation>
        <location evidence="1">Cell membrane</location>
        <topology evidence="1">Multi-pass membrane protein</topology>
    </subcellularLocation>
</comment>
<keyword evidence="2" id="KW-0813">Transport</keyword>
<dbReference type="InterPro" id="IPR050558">
    <property type="entry name" value="PTS_Sugar-Specific_Components"/>
</dbReference>
<keyword evidence="9" id="KW-1133">Transmembrane helix</keyword>
<organism evidence="13 14">
    <name type="scientific">Ligilactobacillus salivarius</name>
    <dbReference type="NCBI Taxonomy" id="1624"/>
    <lineage>
        <taxon>Bacteria</taxon>
        <taxon>Bacillati</taxon>
        <taxon>Bacillota</taxon>
        <taxon>Bacilli</taxon>
        <taxon>Lactobacillales</taxon>
        <taxon>Lactobacillaceae</taxon>
        <taxon>Ligilactobacillus</taxon>
    </lineage>
</organism>
<evidence type="ECO:0000313" key="14">
    <source>
        <dbReference type="Proteomes" id="UP000244552"/>
    </source>
</evidence>
<sequence length="95" mass="10585">MEKYTNLAKDIVTNVGGKENIISLKHCITRLRFKLKDESIANDDILNNMDGVVTVMKAGGQYQVVIGNHVTQVFDEVNQVLVTNGRKSPYFSEGI</sequence>
<dbReference type="PANTHER" id="PTHR30175">
    <property type="entry name" value="PHOSPHOTRANSFERASE SYSTEM TRANSPORT PROTEIN"/>
    <property type="match status" value="1"/>
</dbReference>
<protein>
    <submittedName>
        <fullName evidence="13">Phosphotransferase system, EIIB</fullName>
    </submittedName>
</protein>
<keyword evidence="7" id="KW-0812">Transmembrane</keyword>
<evidence type="ECO:0000256" key="1">
    <source>
        <dbReference type="ARBA" id="ARBA00004651"/>
    </source>
</evidence>
<dbReference type="EMBL" id="QAGV01000019">
    <property type="protein sequence ID" value="PTR94422.1"/>
    <property type="molecule type" value="Genomic_DNA"/>
</dbReference>
<dbReference type="InterPro" id="IPR036878">
    <property type="entry name" value="Glu_permease_IIB"/>
</dbReference>
<keyword evidence="8" id="KW-0418">Kinase</keyword>
<dbReference type="InterPro" id="IPR018113">
    <property type="entry name" value="PTrfase_EIIB_Cys"/>
</dbReference>
<evidence type="ECO:0000256" key="10">
    <source>
        <dbReference type="ARBA" id="ARBA00023136"/>
    </source>
</evidence>
<dbReference type="PROSITE" id="PS01035">
    <property type="entry name" value="PTS_EIIB_TYPE_1_CYS"/>
    <property type="match status" value="1"/>
</dbReference>